<dbReference type="InterPro" id="IPR005131">
    <property type="entry name" value="Ser_deHydtase_bsu"/>
</dbReference>
<dbReference type="EMBL" id="UGPG01000001">
    <property type="protein sequence ID" value="STY42882.1"/>
    <property type="molecule type" value="Genomic_DNA"/>
</dbReference>
<comment type="pathway">
    <text evidence="2 11">Carbohydrate biosynthesis; gluconeogenesis.</text>
</comment>
<evidence type="ECO:0000256" key="5">
    <source>
        <dbReference type="ARBA" id="ARBA00022485"/>
    </source>
</evidence>
<dbReference type="NCBIfam" id="TIGR00719">
    <property type="entry name" value="sda_beta"/>
    <property type="match status" value="1"/>
</dbReference>
<evidence type="ECO:0000256" key="7">
    <source>
        <dbReference type="ARBA" id="ARBA00023004"/>
    </source>
</evidence>
<dbReference type="PIRSF" id="PIRSF036692">
    <property type="entry name" value="SDH_B"/>
    <property type="match status" value="1"/>
</dbReference>
<name>A0A378MC49_LISGR</name>
<keyword evidence="9 11" id="KW-0456">Lyase</keyword>
<protein>
    <recommendedName>
        <fullName evidence="11">L-serine deaminase</fullName>
    </recommendedName>
</protein>
<comment type="catalytic activity">
    <reaction evidence="10 11 12">
        <text>L-serine = pyruvate + NH4(+)</text>
        <dbReference type="Rhea" id="RHEA:19169"/>
        <dbReference type="ChEBI" id="CHEBI:15361"/>
        <dbReference type="ChEBI" id="CHEBI:28938"/>
        <dbReference type="ChEBI" id="CHEBI:33384"/>
        <dbReference type="EC" id="4.3.1.17"/>
    </reaction>
</comment>
<keyword evidence="5 11" id="KW-0004">4Fe-4S</keyword>
<keyword evidence="8 11" id="KW-0411">Iron-sulfur</keyword>
<accession>A0A378MC49</accession>
<evidence type="ECO:0000256" key="2">
    <source>
        <dbReference type="ARBA" id="ARBA00004742"/>
    </source>
</evidence>
<dbReference type="GO" id="GO:0046872">
    <property type="term" value="F:metal ion binding"/>
    <property type="evidence" value="ECO:0007669"/>
    <property type="project" value="UniProtKB-UniRule"/>
</dbReference>
<comment type="cofactor">
    <cofactor evidence="1 12">
        <name>[4Fe-4S] cluster</name>
        <dbReference type="ChEBI" id="CHEBI:49883"/>
    </cofactor>
</comment>
<evidence type="ECO:0000313" key="13">
    <source>
        <dbReference type="EMBL" id="STY42882.1"/>
    </source>
</evidence>
<dbReference type="InterPro" id="IPR002912">
    <property type="entry name" value="ACT_dom"/>
</dbReference>
<dbReference type="Gene3D" id="3.30.70.260">
    <property type="match status" value="1"/>
</dbReference>
<dbReference type="UniPathway" id="UPA00138"/>
<evidence type="ECO:0000256" key="4">
    <source>
        <dbReference type="ARBA" id="ARBA00022432"/>
    </source>
</evidence>
<evidence type="ECO:0000256" key="11">
    <source>
        <dbReference type="PIRNR" id="PIRNR036692"/>
    </source>
</evidence>
<sequence>MKYNSVFDIIGPVMVGPSSSHTAGANKIGSIARSIFGDQPSQVDIHLYGSFAKTYKGHGTDVALIGGLLELAPDDPQLKVSKQLALDAGIHIQFIEEQEEPPHPNTVKLVLKNGMQQMTLVGASIGGGKVEIVRLNEFELEFTGTAPAIVILHQDKYGAIAAVSRIIADNQINIGQMKVSRKVKGDEALMVIEVDQTASKEVLDQIAALAGIYQVASIII</sequence>
<proteinExistence type="inferred from homology"/>
<dbReference type="InterPro" id="IPR045865">
    <property type="entry name" value="ACT-like_dom_sf"/>
</dbReference>
<dbReference type="InterPro" id="IPR029009">
    <property type="entry name" value="ASB_dom_sf"/>
</dbReference>
<keyword evidence="7 11" id="KW-0408">Iron</keyword>
<dbReference type="AlphaFoldDB" id="A0A378MC49"/>
<dbReference type="RefSeq" id="WP_003758633.1">
    <property type="nucleotide sequence ID" value="NZ_CABKNG010000002.1"/>
</dbReference>
<comment type="similarity">
    <text evidence="3 11 12">Belongs to the iron-sulfur dependent L-serine dehydratase family.</text>
</comment>
<dbReference type="InterPro" id="IPR051318">
    <property type="entry name" value="Fe-S_L-Ser"/>
</dbReference>
<evidence type="ECO:0000256" key="6">
    <source>
        <dbReference type="ARBA" id="ARBA00022723"/>
    </source>
</evidence>
<dbReference type="FunFam" id="3.30.1330.90:FF:000004">
    <property type="entry name" value="L-serine dehydratase, iron-sulfur-dependent subunit beta"/>
    <property type="match status" value="1"/>
</dbReference>
<dbReference type="FunFam" id="3.30.70.260:FF:000008">
    <property type="entry name" value="D-3-phosphoglycerate dehydrogenase, chloroplastic"/>
    <property type="match status" value="1"/>
</dbReference>
<evidence type="ECO:0000313" key="14">
    <source>
        <dbReference type="Proteomes" id="UP000254879"/>
    </source>
</evidence>
<evidence type="ECO:0000256" key="9">
    <source>
        <dbReference type="ARBA" id="ARBA00023239"/>
    </source>
</evidence>
<keyword evidence="4 11" id="KW-0312">Gluconeogenesis</keyword>
<dbReference type="GO" id="GO:0051539">
    <property type="term" value="F:4 iron, 4 sulfur cluster binding"/>
    <property type="evidence" value="ECO:0007669"/>
    <property type="project" value="UniProtKB-UniRule"/>
</dbReference>
<dbReference type="PANTHER" id="PTHR30182:SF12">
    <property type="entry name" value="L-SERINE DEHYDRATASE, BETA CHAIN-RELATED"/>
    <property type="match status" value="1"/>
</dbReference>
<dbReference type="Proteomes" id="UP000254879">
    <property type="component" value="Unassembled WGS sequence"/>
</dbReference>
<dbReference type="PROSITE" id="PS51671">
    <property type="entry name" value="ACT"/>
    <property type="match status" value="1"/>
</dbReference>
<dbReference type="CDD" id="cd04903">
    <property type="entry name" value="ACT_LSD"/>
    <property type="match status" value="1"/>
</dbReference>
<dbReference type="GO" id="GO:0003941">
    <property type="term" value="F:L-serine ammonia-lyase activity"/>
    <property type="evidence" value="ECO:0007669"/>
    <property type="project" value="UniProtKB-UniRule"/>
</dbReference>
<dbReference type="SUPFAM" id="SSF55021">
    <property type="entry name" value="ACT-like"/>
    <property type="match status" value="1"/>
</dbReference>
<dbReference type="SUPFAM" id="SSF143548">
    <property type="entry name" value="Serine metabolism enzymes domain"/>
    <property type="match status" value="1"/>
</dbReference>
<dbReference type="Pfam" id="PF03315">
    <property type="entry name" value="SDH_beta"/>
    <property type="match status" value="1"/>
</dbReference>
<evidence type="ECO:0000256" key="10">
    <source>
        <dbReference type="ARBA" id="ARBA00049406"/>
    </source>
</evidence>
<reference evidence="13 14" key="1">
    <citation type="submission" date="2018-06" db="EMBL/GenBank/DDBJ databases">
        <authorList>
            <consortium name="Pathogen Informatics"/>
            <person name="Doyle S."/>
        </authorList>
    </citation>
    <scope>NUCLEOTIDE SEQUENCE [LARGE SCALE GENOMIC DNA]</scope>
    <source>
        <strain evidence="14">NCTC 10815</strain>
    </source>
</reference>
<dbReference type="Gene3D" id="3.30.1330.90">
    <property type="entry name" value="D-3-phosphoglycerate dehydrogenase, domain 3"/>
    <property type="match status" value="1"/>
</dbReference>
<evidence type="ECO:0000256" key="8">
    <source>
        <dbReference type="ARBA" id="ARBA00023014"/>
    </source>
</evidence>
<dbReference type="PANTHER" id="PTHR30182">
    <property type="entry name" value="L-SERINE DEHYDRATASE"/>
    <property type="match status" value="1"/>
</dbReference>
<dbReference type="Pfam" id="PF01842">
    <property type="entry name" value="ACT"/>
    <property type="match status" value="1"/>
</dbReference>
<evidence type="ECO:0000256" key="3">
    <source>
        <dbReference type="ARBA" id="ARBA00008636"/>
    </source>
</evidence>
<dbReference type="OrthoDB" id="9813137at2"/>
<gene>
    <name evidence="13" type="primary">sdhB</name>
    <name evidence="13" type="ORF">NCTC10815_00130</name>
</gene>
<keyword evidence="6 11" id="KW-0479">Metal-binding</keyword>
<dbReference type="InterPro" id="IPR004643">
    <property type="entry name" value="Fe-S_L-Ser_bsu"/>
</dbReference>
<evidence type="ECO:0000256" key="12">
    <source>
        <dbReference type="RuleBase" id="RU366059"/>
    </source>
</evidence>
<organism evidence="13 14">
    <name type="scientific">Listeria grayi</name>
    <name type="common">Listeria murrayi</name>
    <dbReference type="NCBI Taxonomy" id="1641"/>
    <lineage>
        <taxon>Bacteria</taxon>
        <taxon>Bacillati</taxon>
        <taxon>Bacillota</taxon>
        <taxon>Bacilli</taxon>
        <taxon>Bacillales</taxon>
        <taxon>Listeriaceae</taxon>
        <taxon>Listeria</taxon>
    </lineage>
</organism>
<dbReference type="GO" id="GO:0006094">
    <property type="term" value="P:gluconeogenesis"/>
    <property type="evidence" value="ECO:0007669"/>
    <property type="project" value="UniProtKB-UniRule"/>
</dbReference>
<evidence type="ECO:0000256" key="1">
    <source>
        <dbReference type="ARBA" id="ARBA00001966"/>
    </source>
</evidence>